<keyword evidence="2" id="KW-0830">Ubiquinone</keyword>
<gene>
    <name evidence="2" type="ORF">BDV23DRAFT_154708</name>
</gene>
<dbReference type="AlphaFoldDB" id="A0A5N7CA50"/>
<evidence type="ECO:0000256" key="1">
    <source>
        <dbReference type="SAM" id="MobiDB-lite"/>
    </source>
</evidence>
<dbReference type="InterPro" id="IPR034444">
    <property type="entry name" value="Nuo17.8"/>
</dbReference>
<dbReference type="PANTHER" id="PTHR42100">
    <property type="entry name" value="OXIDOREDUCTASE 178 KDA SUBUNIT, PUTATIVE (AFU_ORTHOLOGUE AFUA_8G04320)-RELATED"/>
    <property type="match status" value="1"/>
</dbReference>
<dbReference type="EMBL" id="ML735252">
    <property type="protein sequence ID" value="KAE8390707.1"/>
    <property type="molecule type" value="Genomic_DNA"/>
</dbReference>
<dbReference type="OrthoDB" id="2120038at2759"/>
<organism evidence="2">
    <name type="scientific">Petromyces alliaceus</name>
    <name type="common">Aspergillus alliaceus</name>
    <dbReference type="NCBI Taxonomy" id="209559"/>
    <lineage>
        <taxon>Eukaryota</taxon>
        <taxon>Fungi</taxon>
        <taxon>Dikarya</taxon>
        <taxon>Ascomycota</taxon>
        <taxon>Pezizomycotina</taxon>
        <taxon>Eurotiomycetes</taxon>
        <taxon>Eurotiomycetidae</taxon>
        <taxon>Eurotiales</taxon>
        <taxon>Aspergillaceae</taxon>
        <taxon>Aspergillus</taxon>
        <taxon>Aspergillus subgen. Circumdati</taxon>
    </lineage>
</organism>
<feature type="region of interest" description="Disordered" evidence="1">
    <location>
        <begin position="1"/>
        <end position="20"/>
    </location>
</feature>
<accession>A0A5N7CA50</accession>
<dbReference type="PANTHER" id="PTHR42100:SF1">
    <property type="entry name" value="OXIDOREDUCTASE 178 KDA SUBUNIT, PUTATIVE (AFU_ORTHOLOGUE AFUA_8G04320)-RELATED"/>
    <property type="match status" value="1"/>
</dbReference>
<protein>
    <submittedName>
        <fullName evidence="2">NADH-ubiquinone oxidoreductase subunit</fullName>
    </submittedName>
</protein>
<dbReference type="GO" id="GO:0005739">
    <property type="term" value="C:mitochondrion"/>
    <property type="evidence" value="ECO:0007669"/>
    <property type="project" value="InterPro"/>
</dbReference>
<dbReference type="Proteomes" id="UP000326877">
    <property type="component" value="Unassembled WGS sequence"/>
</dbReference>
<evidence type="ECO:0000313" key="2">
    <source>
        <dbReference type="EMBL" id="KAE8390707.1"/>
    </source>
</evidence>
<name>A0A5N7CA50_PETAA</name>
<reference evidence="2" key="1">
    <citation type="submission" date="2019-04" db="EMBL/GenBank/DDBJ databases">
        <title>Friends and foes A comparative genomics studyof 23 Aspergillus species from section Flavi.</title>
        <authorList>
            <consortium name="DOE Joint Genome Institute"/>
            <person name="Kjaerbolling I."/>
            <person name="Vesth T."/>
            <person name="Frisvad J.C."/>
            <person name="Nybo J.L."/>
            <person name="Theobald S."/>
            <person name="Kildgaard S."/>
            <person name="Isbrandt T."/>
            <person name="Kuo A."/>
            <person name="Sato A."/>
            <person name="Lyhne E.K."/>
            <person name="Kogle M.E."/>
            <person name="Wiebenga A."/>
            <person name="Kun R.S."/>
            <person name="Lubbers R.J."/>
            <person name="Makela M.R."/>
            <person name="Barry K."/>
            <person name="Chovatia M."/>
            <person name="Clum A."/>
            <person name="Daum C."/>
            <person name="Haridas S."/>
            <person name="He G."/>
            <person name="LaButti K."/>
            <person name="Lipzen A."/>
            <person name="Mondo S."/>
            <person name="Riley R."/>
            <person name="Salamov A."/>
            <person name="Simmons B.A."/>
            <person name="Magnuson J.K."/>
            <person name="Henrissat B."/>
            <person name="Mortensen U.H."/>
            <person name="Larsen T.O."/>
            <person name="Devries R.P."/>
            <person name="Grigoriev I.V."/>
            <person name="Machida M."/>
            <person name="Baker S.E."/>
            <person name="Andersen M.R."/>
        </authorList>
    </citation>
    <scope>NUCLEOTIDE SEQUENCE [LARGE SCALE GENOMIC DNA]</scope>
    <source>
        <strain evidence="2">IBT 14317</strain>
    </source>
</reference>
<proteinExistence type="predicted"/>
<feature type="compositionally biased region" description="Polar residues" evidence="1">
    <location>
        <begin position="1"/>
        <end position="12"/>
    </location>
</feature>
<sequence>MIHVISVSNGSSACVPPPNPRRRHHNRLALSIVFLHTMFFARRSAASARLLLRNQPQRRFDSHAAHHHAEPVNESFGRSFYVTVGSFASAYVLYRLSQSNQESGSQSWISGLIEKWTPSEKIFEERNAIRTVVMEKAAHDRHLFQSQGPRASFELKQPEVSFNTAPPYNVPAGSAVDLSHVTAHYERQNQKMEENRVARMQDGKVVSLYD</sequence>